<sequence length="548" mass="61683">MNRAVREPLCPALQWRRMGACWMVNSCFTYGTRIGLRCMASDDALRNHGNQQRNRKKVVVVGSDWAALGAAHHLCKQGFSVTVLEADKICGSTNKSSTSGAGGIHGFWYPYSNIFSLVDEIGIKPFTNWTSSAQYSPEGLEVEYPIFLDLSQLPTPLGALIYTQFLRLSLVDRLTSLPLMAAVIDFDNTDTAWRKYDLMTARELFKQFGCSQRLYREAFNPMVQVGLFAPAEQCSAAATLAMLYYFVVAHQKDFDVAWCRGTVEEKIFMPWMDSMRDEGCEFLEGSMVTDFSVNGETGSISEVVCGKDSYEADAIILAVGISTLQEIVMNSSALQTREEFLKALNLASIDVLTVRLRLDRKVNIPKASNVCFGFDDSYGWTFFHLNAIYDEFKDDPTTVIQADFYHANELLPLEDELIVAKAISYLSQCIKDLKDANVVRVEVGRFPKSLSHFFPGSYKYMMRGSTSFPNLFMAGDWIITRHGSWAQEKAYVTGLEAANRVVDHLEEGNFAKIKAVEEDEPHIQALRNLNRSINEIRAQLPLSDYFLQ</sequence>
<comment type="caution">
    <text evidence="2">The sequence shown here is derived from an EMBL/GenBank/DDBJ whole genome shotgun (WGS) entry which is preliminary data.</text>
</comment>
<accession>A0A9Q0K572</accession>
<dbReference type="OrthoDB" id="2219495at2759"/>
<proteinExistence type="predicted"/>
<dbReference type="AlphaFoldDB" id="A0A9Q0K572"/>
<keyword evidence="3" id="KW-1185">Reference proteome</keyword>
<feature type="domain" description="Amine oxidase" evidence="1">
    <location>
        <begin position="70"/>
        <end position="501"/>
    </location>
</feature>
<dbReference type="GO" id="GO:0016491">
    <property type="term" value="F:oxidoreductase activity"/>
    <property type="evidence" value="ECO:0007669"/>
    <property type="project" value="InterPro"/>
</dbReference>
<dbReference type="Pfam" id="PF01593">
    <property type="entry name" value="Amino_oxidase"/>
    <property type="match status" value="1"/>
</dbReference>
<dbReference type="InterPro" id="IPR002937">
    <property type="entry name" value="Amino_oxidase"/>
</dbReference>
<dbReference type="PANTHER" id="PTHR42923:SF24">
    <property type="entry name" value="OS04G0560500 PROTEIN"/>
    <property type="match status" value="1"/>
</dbReference>
<organism evidence="2 3">
    <name type="scientific">Protea cynaroides</name>
    <dbReference type="NCBI Taxonomy" id="273540"/>
    <lineage>
        <taxon>Eukaryota</taxon>
        <taxon>Viridiplantae</taxon>
        <taxon>Streptophyta</taxon>
        <taxon>Embryophyta</taxon>
        <taxon>Tracheophyta</taxon>
        <taxon>Spermatophyta</taxon>
        <taxon>Magnoliopsida</taxon>
        <taxon>Proteales</taxon>
        <taxon>Proteaceae</taxon>
        <taxon>Protea</taxon>
    </lineage>
</organism>
<dbReference type="SUPFAM" id="SSF51905">
    <property type="entry name" value="FAD/NAD(P)-binding domain"/>
    <property type="match status" value="1"/>
</dbReference>
<dbReference type="EMBL" id="JAMYWD010000008">
    <property type="protein sequence ID" value="KAJ4963541.1"/>
    <property type="molecule type" value="Genomic_DNA"/>
</dbReference>
<gene>
    <name evidence="2" type="ORF">NE237_023480</name>
</gene>
<protein>
    <recommendedName>
        <fullName evidence="1">Amine oxidase domain-containing protein</fullName>
    </recommendedName>
</protein>
<name>A0A9Q0K572_9MAGN</name>
<evidence type="ECO:0000313" key="3">
    <source>
        <dbReference type="Proteomes" id="UP001141806"/>
    </source>
</evidence>
<dbReference type="FunFam" id="3.50.50.60:FF:000395">
    <property type="entry name" value="Predicted protein"/>
    <property type="match status" value="1"/>
</dbReference>
<evidence type="ECO:0000313" key="2">
    <source>
        <dbReference type="EMBL" id="KAJ4963541.1"/>
    </source>
</evidence>
<dbReference type="InterPro" id="IPR050464">
    <property type="entry name" value="Zeta_carotene_desat/Oxidored"/>
</dbReference>
<evidence type="ECO:0000259" key="1">
    <source>
        <dbReference type="Pfam" id="PF01593"/>
    </source>
</evidence>
<dbReference type="Gene3D" id="3.50.50.60">
    <property type="entry name" value="FAD/NAD(P)-binding domain"/>
    <property type="match status" value="1"/>
</dbReference>
<dbReference type="PANTHER" id="PTHR42923">
    <property type="entry name" value="PROTOPORPHYRINOGEN OXIDASE"/>
    <property type="match status" value="1"/>
</dbReference>
<dbReference type="Proteomes" id="UP001141806">
    <property type="component" value="Unassembled WGS sequence"/>
</dbReference>
<dbReference type="InterPro" id="IPR036188">
    <property type="entry name" value="FAD/NAD-bd_sf"/>
</dbReference>
<reference evidence="2" key="1">
    <citation type="journal article" date="2023" name="Plant J.">
        <title>The genome of the king protea, Protea cynaroides.</title>
        <authorList>
            <person name="Chang J."/>
            <person name="Duong T.A."/>
            <person name="Schoeman C."/>
            <person name="Ma X."/>
            <person name="Roodt D."/>
            <person name="Barker N."/>
            <person name="Li Z."/>
            <person name="Van de Peer Y."/>
            <person name="Mizrachi E."/>
        </authorList>
    </citation>
    <scope>NUCLEOTIDE SEQUENCE</scope>
    <source>
        <tissue evidence="2">Young leaves</tissue>
    </source>
</reference>